<dbReference type="InterPro" id="IPR045064">
    <property type="entry name" value="Reticulon-like"/>
</dbReference>
<evidence type="ECO:0000313" key="9">
    <source>
        <dbReference type="Proteomes" id="UP000187406"/>
    </source>
</evidence>
<keyword evidence="9" id="KW-1185">Reference proteome</keyword>
<gene>
    <name evidence="8" type="ORF">CFOL_v3_24796</name>
</gene>
<feature type="transmembrane region" description="Helical" evidence="6">
    <location>
        <begin position="68"/>
        <end position="87"/>
    </location>
</feature>
<keyword evidence="3 6" id="KW-0256">Endoplasmic reticulum</keyword>
<name>A0A1Q3CM69_CEPFO</name>
<reference evidence="9" key="1">
    <citation type="submission" date="2016-04" db="EMBL/GenBank/DDBJ databases">
        <title>Cephalotus genome sequencing.</title>
        <authorList>
            <person name="Fukushima K."/>
            <person name="Hasebe M."/>
            <person name="Fang X."/>
        </authorList>
    </citation>
    <scope>NUCLEOTIDE SEQUENCE [LARGE SCALE GENOMIC DNA]</scope>
    <source>
        <strain evidence="9">cv. St1</strain>
    </source>
</reference>
<sequence length="221" mass="25219">MPIYSSSDSDNETAPQVRLFSHQMPVRAILGGGKVADLLLWRNPKVSAALFVAVTSIWFLFEVVEYHFVTLFCHVSIIALLVVFIWGTGAEFFNWNRPEIPKTILHGSAFEEVASAFHKRFNRVLSKFHDIACGRDPANFFVSIASLYILSVIGNYFSFINLLFLGFLSLQTLPYLYERYQEDVDKLAGKLNKEVKKTYKKFDSNVLNKIPRKPVKDKKTG</sequence>
<dbReference type="Proteomes" id="UP000187406">
    <property type="component" value="Unassembled WGS sequence"/>
</dbReference>
<dbReference type="FunCoup" id="A0A1Q3CM69">
    <property type="interactions" value="132"/>
</dbReference>
<feature type="transmembrane region" description="Helical" evidence="6">
    <location>
        <begin position="44"/>
        <end position="61"/>
    </location>
</feature>
<dbReference type="PANTHER" id="PTHR10994">
    <property type="entry name" value="RETICULON"/>
    <property type="match status" value="1"/>
</dbReference>
<dbReference type="InParanoid" id="A0A1Q3CM69"/>
<evidence type="ECO:0000256" key="4">
    <source>
        <dbReference type="ARBA" id="ARBA00022989"/>
    </source>
</evidence>
<evidence type="ECO:0000256" key="5">
    <source>
        <dbReference type="ARBA" id="ARBA00023136"/>
    </source>
</evidence>
<protein>
    <recommendedName>
        <fullName evidence="6">Reticulon-like protein</fullName>
    </recommendedName>
</protein>
<evidence type="ECO:0000256" key="6">
    <source>
        <dbReference type="RuleBase" id="RU363132"/>
    </source>
</evidence>
<evidence type="ECO:0000256" key="1">
    <source>
        <dbReference type="ARBA" id="ARBA00004477"/>
    </source>
</evidence>
<dbReference type="InterPro" id="IPR003388">
    <property type="entry name" value="Reticulon"/>
</dbReference>
<dbReference type="AlphaFoldDB" id="A0A1Q3CM69"/>
<keyword evidence="5 6" id="KW-0472">Membrane</keyword>
<evidence type="ECO:0000256" key="2">
    <source>
        <dbReference type="ARBA" id="ARBA00022692"/>
    </source>
</evidence>
<comment type="caution">
    <text evidence="8">The sequence shown here is derived from an EMBL/GenBank/DDBJ whole genome shotgun (WGS) entry which is preliminary data.</text>
</comment>
<dbReference type="EMBL" id="BDDD01002374">
    <property type="protein sequence ID" value="GAV81339.1"/>
    <property type="molecule type" value="Genomic_DNA"/>
</dbReference>
<evidence type="ECO:0000256" key="3">
    <source>
        <dbReference type="ARBA" id="ARBA00022824"/>
    </source>
</evidence>
<feature type="transmembrane region" description="Helical" evidence="6">
    <location>
        <begin position="147"/>
        <end position="170"/>
    </location>
</feature>
<dbReference type="PANTHER" id="PTHR10994:SF85">
    <property type="entry name" value="RETICULON-LIKE PROTEIN B9"/>
    <property type="match status" value="1"/>
</dbReference>
<feature type="domain" description="Reticulon" evidence="7">
    <location>
        <begin position="35"/>
        <end position="221"/>
    </location>
</feature>
<keyword evidence="2 6" id="KW-0812">Transmembrane</keyword>
<dbReference type="Pfam" id="PF02453">
    <property type="entry name" value="Reticulon"/>
    <property type="match status" value="1"/>
</dbReference>
<organism evidence="8 9">
    <name type="scientific">Cephalotus follicularis</name>
    <name type="common">Albany pitcher plant</name>
    <dbReference type="NCBI Taxonomy" id="3775"/>
    <lineage>
        <taxon>Eukaryota</taxon>
        <taxon>Viridiplantae</taxon>
        <taxon>Streptophyta</taxon>
        <taxon>Embryophyta</taxon>
        <taxon>Tracheophyta</taxon>
        <taxon>Spermatophyta</taxon>
        <taxon>Magnoliopsida</taxon>
        <taxon>eudicotyledons</taxon>
        <taxon>Gunneridae</taxon>
        <taxon>Pentapetalae</taxon>
        <taxon>rosids</taxon>
        <taxon>fabids</taxon>
        <taxon>Oxalidales</taxon>
        <taxon>Cephalotaceae</taxon>
        <taxon>Cephalotus</taxon>
    </lineage>
</organism>
<dbReference type="OrthoDB" id="567788at2759"/>
<evidence type="ECO:0000259" key="7">
    <source>
        <dbReference type="PROSITE" id="PS50845"/>
    </source>
</evidence>
<proteinExistence type="predicted"/>
<dbReference type="GO" id="GO:0005789">
    <property type="term" value="C:endoplasmic reticulum membrane"/>
    <property type="evidence" value="ECO:0007669"/>
    <property type="project" value="UniProtKB-SubCell"/>
</dbReference>
<comment type="subcellular location">
    <subcellularLocation>
        <location evidence="1 6">Endoplasmic reticulum membrane</location>
        <topology evidence="1 6">Multi-pass membrane protein</topology>
    </subcellularLocation>
</comment>
<evidence type="ECO:0000313" key="8">
    <source>
        <dbReference type="EMBL" id="GAV81339.1"/>
    </source>
</evidence>
<accession>A0A1Q3CM69</accession>
<keyword evidence="4 6" id="KW-1133">Transmembrane helix</keyword>
<dbReference type="PROSITE" id="PS50845">
    <property type="entry name" value="RETICULON"/>
    <property type="match status" value="1"/>
</dbReference>
<dbReference type="STRING" id="3775.A0A1Q3CM69"/>
<dbReference type="GO" id="GO:0009617">
    <property type="term" value="P:response to bacterium"/>
    <property type="evidence" value="ECO:0007669"/>
    <property type="project" value="InterPro"/>
</dbReference>